<evidence type="ECO:0000256" key="8">
    <source>
        <dbReference type="ARBA" id="ARBA00022576"/>
    </source>
</evidence>
<sequence length="363" mass="39646">MLTGTCQTHIERRIVQSLVIILQIRIRKAIIMSRPVPAVFGSVFHAEMPVIAYREGKWQPVEWQSSKDLTLAPGAHALHYGSECFEGLKAFRQANGKIVMFRPTANIARMQQSADILHLPCPETEAYLNALIELVKRSAEEIPDAPAALYLRPTLIGTDPVIGKAGSPSETALLYILASPVGDYFKAGSPVKILVETEHIRCAPHMGRVKCGGNYASAMPWVLKAKAEHGANQVLFCPNGDVQETGASNFILINGNEIITKPLTDEFLHGVTRDSVLTVAKDLGYTVTERNFTVDELKAAIENGAEAILTGTAAVISPVTSFVIDGKEIEVKSQERGYAIRKAITDIQYGLTEDKHGWLVEVC</sequence>
<gene>
    <name evidence="15" type="primary">ilvE</name>
    <name evidence="15" type="ORF">NEISUBOT_05558</name>
</gene>
<evidence type="ECO:0000256" key="3">
    <source>
        <dbReference type="ARBA" id="ARBA00004824"/>
    </source>
</evidence>
<comment type="cofactor">
    <cofactor evidence="1">
        <name>pyridoxal 5'-phosphate</name>
        <dbReference type="ChEBI" id="CHEBI:597326"/>
    </cofactor>
</comment>
<dbReference type="Proteomes" id="UP000004621">
    <property type="component" value="Unassembled WGS sequence"/>
</dbReference>
<comment type="similarity">
    <text evidence="6">Belongs to the class-IV pyridoxal-phosphate-dependent aminotransferase family.</text>
</comment>
<dbReference type="NCBIfam" id="NF009897">
    <property type="entry name" value="PRK13357.1"/>
    <property type="match status" value="1"/>
</dbReference>
<comment type="pathway">
    <text evidence="3">Amino-acid biosynthesis; L-isoleucine biosynthesis; L-isoleucine from 2-oxobutanoate: step 4/4.</text>
</comment>
<dbReference type="Gene3D" id="3.20.10.10">
    <property type="entry name" value="D-amino Acid Aminotransferase, subunit A, domain 2"/>
    <property type="match status" value="1"/>
</dbReference>
<organism evidence="15 16">
    <name type="scientific">Neisseria subflava NJ9703</name>
    <dbReference type="NCBI Taxonomy" id="546268"/>
    <lineage>
        <taxon>Bacteria</taxon>
        <taxon>Pseudomonadati</taxon>
        <taxon>Pseudomonadota</taxon>
        <taxon>Betaproteobacteria</taxon>
        <taxon>Neisseriales</taxon>
        <taxon>Neisseriaceae</taxon>
        <taxon>Neisseria</taxon>
    </lineage>
</organism>
<dbReference type="EMBL" id="ACEO02000017">
    <property type="protein sequence ID" value="EFC51027.1"/>
    <property type="molecule type" value="Genomic_DNA"/>
</dbReference>
<dbReference type="GO" id="GO:0009081">
    <property type="term" value="P:branched-chain amino acid metabolic process"/>
    <property type="evidence" value="ECO:0007669"/>
    <property type="project" value="InterPro"/>
</dbReference>
<dbReference type="FunFam" id="3.20.10.10:FF:000015">
    <property type="entry name" value="Branched-chain amino acid aminotransferase"/>
    <property type="match status" value="1"/>
</dbReference>
<dbReference type="SUPFAM" id="SSF56752">
    <property type="entry name" value="D-aminoacid aminotransferase-like PLP-dependent enzymes"/>
    <property type="match status" value="1"/>
</dbReference>
<evidence type="ECO:0000256" key="5">
    <source>
        <dbReference type="ARBA" id="ARBA00005072"/>
    </source>
</evidence>
<dbReference type="InterPro" id="IPR005786">
    <property type="entry name" value="B_amino_transII"/>
</dbReference>
<evidence type="ECO:0000256" key="9">
    <source>
        <dbReference type="ARBA" id="ARBA00022679"/>
    </source>
</evidence>
<dbReference type="InterPro" id="IPR001544">
    <property type="entry name" value="Aminotrans_IV"/>
</dbReference>
<keyword evidence="9 15" id="KW-0808">Transferase</keyword>
<keyword evidence="10" id="KW-0663">Pyridoxal phosphate</keyword>
<dbReference type="GO" id="GO:0004084">
    <property type="term" value="F:branched-chain-amino-acid transaminase activity"/>
    <property type="evidence" value="ECO:0007669"/>
    <property type="project" value="UniProtKB-EC"/>
</dbReference>
<dbReference type="InterPro" id="IPR033939">
    <property type="entry name" value="BCAT_family"/>
</dbReference>
<comment type="caution">
    <text evidence="15">The sequence shown here is derived from an EMBL/GenBank/DDBJ whole genome shotgun (WGS) entry which is preliminary data.</text>
</comment>
<evidence type="ECO:0000256" key="7">
    <source>
        <dbReference type="ARBA" id="ARBA00013053"/>
    </source>
</evidence>
<dbReference type="NCBIfam" id="TIGR01123">
    <property type="entry name" value="ilvE_II"/>
    <property type="match status" value="1"/>
</dbReference>
<dbReference type="PANTHER" id="PTHR42825:SF2">
    <property type="entry name" value="BRANCHED-CHAIN-AMINO-ACID AMINOTRANSFERASE 3, CHLOROPLASTIC-RELATED"/>
    <property type="match status" value="1"/>
</dbReference>
<comment type="pathway">
    <text evidence="4">Amino-acid biosynthesis; L-valine biosynthesis; L-valine from pyruvate: step 4/4.</text>
</comment>
<dbReference type="InterPro" id="IPR036038">
    <property type="entry name" value="Aminotransferase-like"/>
</dbReference>
<dbReference type="InterPro" id="IPR043132">
    <property type="entry name" value="BCAT-like_C"/>
</dbReference>
<evidence type="ECO:0000256" key="2">
    <source>
        <dbReference type="ARBA" id="ARBA00003109"/>
    </source>
</evidence>
<evidence type="ECO:0000256" key="14">
    <source>
        <dbReference type="PIRSR" id="PIRSR006468-1"/>
    </source>
</evidence>
<dbReference type="PANTHER" id="PTHR42825">
    <property type="entry name" value="AMINO ACID AMINOTRANSFERASE"/>
    <property type="match status" value="1"/>
</dbReference>
<evidence type="ECO:0000256" key="6">
    <source>
        <dbReference type="ARBA" id="ARBA00009320"/>
    </source>
</evidence>
<reference evidence="15 16" key="1">
    <citation type="submission" date="2010-01" db="EMBL/GenBank/DDBJ databases">
        <authorList>
            <person name="Weinstock G."/>
            <person name="Sodergren E."/>
            <person name="Clifton S."/>
            <person name="Fulton L."/>
            <person name="Fulton B."/>
            <person name="Courtney L."/>
            <person name="Fronick C."/>
            <person name="Harrison M."/>
            <person name="Strong C."/>
            <person name="Farmer C."/>
            <person name="Delahaunty K."/>
            <person name="Markovic C."/>
            <person name="Hall O."/>
            <person name="Minx P."/>
            <person name="Tomlinson C."/>
            <person name="Mitreva M."/>
            <person name="Nelson J."/>
            <person name="Hou S."/>
            <person name="Wollam A."/>
            <person name="Pepin K.H."/>
            <person name="Johnson M."/>
            <person name="Bhonagiri V."/>
            <person name="Nash W.E."/>
            <person name="Warren W."/>
            <person name="Chinwalla A."/>
            <person name="Mardis E.R."/>
            <person name="Wilson R.K."/>
        </authorList>
    </citation>
    <scope>NUCLEOTIDE SEQUENCE [LARGE SCALE GENOMIC DNA]</scope>
    <source>
        <strain evidence="15 16">NJ9703</strain>
    </source>
</reference>
<evidence type="ECO:0000256" key="10">
    <source>
        <dbReference type="ARBA" id="ARBA00022898"/>
    </source>
</evidence>
<evidence type="ECO:0000256" key="12">
    <source>
        <dbReference type="ARBA" id="ARBA00048798"/>
    </source>
</evidence>
<evidence type="ECO:0000256" key="1">
    <source>
        <dbReference type="ARBA" id="ARBA00001933"/>
    </source>
</evidence>
<comment type="function">
    <text evidence="2">Acts on leucine, isoleucine and valine.</text>
</comment>
<dbReference type="FunFam" id="3.30.470.10:FF:000014">
    <property type="entry name" value="Branched-chain amino acid aminotransferase"/>
    <property type="match status" value="1"/>
</dbReference>
<dbReference type="EC" id="2.6.1.42" evidence="7"/>
<evidence type="ECO:0000256" key="13">
    <source>
        <dbReference type="ARBA" id="ARBA00049229"/>
    </source>
</evidence>
<dbReference type="PIRSF" id="PIRSF006468">
    <property type="entry name" value="BCAT1"/>
    <property type="match status" value="1"/>
</dbReference>
<proteinExistence type="inferred from homology"/>
<dbReference type="AlphaFoldDB" id="A0A9W5INZ3"/>
<dbReference type="CDD" id="cd01557">
    <property type="entry name" value="BCAT_beta_family"/>
    <property type="match status" value="1"/>
</dbReference>
<evidence type="ECO:0000256" key="11">
    <source>
        <dbReference type="ARBA" id="ARBA00048212"/>
    </source>
</evidence>
<evidence type="ECO:0000313" key="16">
    <source>
        <dbReference type="Proteomes" id="UP000004621"/>
    </source>
</evidence>
<dbReference type="Pfam" id="PF01063">
    <property type="entry name" value="Aminotran_4"/>
    <property type="match status" value="1"/>
</dbReference>
<keyword evidence="8 15" id="KW-0032">Aminotransferase</keyword>
<protein>
    <recommendedName>
        <fullName evidence="7">branched-chain-amino-acid transaminase</fullName>
        <ecNumber evidence="7">2.6.1.42</ecNumber>
    </recommendedName>
</protein>
<comment type="catalytic activity">
    <reaction evidence="11">
        <text>L-valine + 2-oxoglutarate = 3-methyl-2-oxobutanoate + L-glutamate</text>
        <dbReference type="Rhea" id="RHEA:24813"/>
        <dbReference type="ChEBI" id="CHEBI:11851"/>
        <dbReference type="ChEBI" id="CHEBI:16810"/>
        <dbReference type="ChEBI" id="CHEBI:29985"/>
        <dbReference type="ChEBI" id="CHEBI:57762"/>
        <dbReference type="EC" id="2.6.1.42"/>
    </reaction>
</comment>
<name>A0A9W5INZ3_NEISU</name>
<comment type="catalytic activity">
    <reaction evidence="12">
        <text>L-isoleucine + 2-oxoglutarate = (S)-3-methyl-2-oxopentanoate + L-glutamate</text>
        <dbReference type="Rhea" id="RHEA:24801"/>
        <dbReference type="ChEBI" id="CHEBI:16810"/>
        <dbReference type="ChEBI" id="CHEBI:29985"/>
        <dbReference type="ChEBI" id="CHEBI:35146"/>
        <dbReference type="ChEBI" id="CHEBI:58045"/>
        <dbReference type="EC" id="2.6.1.42"/>
    </reaction>
</comment>
<dbReference type="Gene3D" id="3.30.470.10">
    <property type="match status" value="1"/>
</dbReference>
<comment type="pathway">
    <text evidence="5">Amino-acid biosynthesis; L-leucine biosynthesis; L-leucine from 3-methyl-2-oxobutanoate: step 4/4.</text>
</comment>
<feature type="modified residue" description="N6-(pyridoxal phosphate)lysine" evidence="14">
    <location>
        <position position="210"/>
    </location>
</feature>
<dbReference type="InterPro" id="IPR043131">
    <property type="entry name" value="BCAT-like_N"/>
</dbReference>
<accession>A0A9W5INZ3</accession>
<evidence type="ECO:0000313" key="15">
    <source>
        <dbReference type="EMBL" id="EFC51027.1"/>
    </source>
</evidence>
<comment type="catalytic activity">
    <reaction evidence="13">
        <text>L-leucine + 2-oxoglutarate = 4-methyl-2-oxopentanoate + L-glutamate</text>
        <dbReference type="Rhea" id="RHEA:18321"/>
        <dbReference type="ChEBI" id="CHEBI:16810"/>
        <dbReference type="ChEBI" id="CHEBI:17865"/>
        <dbReference type="ChEBI" id="CHEBI:29985"/>
        <dbReference type="ChEBI" id="CHEBI:57427"/>
        <dbReference type="EC" id="2.6.1.42"/>
    </reaction>
</comment>
<evidence type="ECO:0000256" key="4">
    <source>
        <dbReference type="ARBA" id="ARBA00004931"/>
    </source>
</evidence>